<dbReference type="AlphaFoldDB" id="A0A2N6PF98"/>
<protein>
    <submittedName>
        <fullName evidence="4">Methyltransferase</fullName>
    </submittedName>
</protein>
<gene>
    <name evidence="4" type="ORF">CJ198_11275</name>
</gene>
<evidence type="ECO:0000313" key="4">
    <source>
        <dbReference type="EMBL" id="PMB97361.1"/>
    </source>
</evidence>
<reference evidence="4 5" key="1">
    <citation type="submission" date="2017-09" db="EMBL/GenBank/DDBJ databases">
        <title>Bacterial strain isolated from the female urinary microbiota.</title>
        <authorList>
            <person name="Thomas-White K."/>
            <person name="Kumar N."/>
            <person name="Forster S."/>
            <person name="Putonti C."/>
            <person name="Lawley T."/>
            <person name="Wolfe A.J."/>
        </authorList>
    </citation>
    <scope>NUCLEOTIDE SEQUENCE [LARGE SCALE GENOMIC DNA]</scope>
    <source>
        <strain evidence="4 5">UMB0680</strain>
    </source>
</reference>
<keyword evidence="5" id="KW-1185">Reference proteome</keyword>
<keyword evidence="1 4" id="KW-0489">Methyltransferase</keyword>
<dbReference type="RefSeq" id="WP_102162710.1">
    <property type="nucleotide sequence ID" value="NZ_JAHHXW010000001.1"/>
</dbReference>
<comment type="caution">
    <text evidence="4">The sequence shown here is derived from an EMBL/GenBank/DDBJ whole genome shotgun (WGS) entry which is preliminary data.</text>
</comment>
<name>A0A2N6PF98_9MICO</name>
<dbReference type="PANTHER" id="PTHR10509">
    <property type="entry name" value="O-METHYLTRANSFERASE-RELATED"/>
    <property type="match status" value="1"/>
</dbReference>
<dbReference type="InterPro" id="IPR029063">
    <property type="entry name" value="SAM-dependent_MTases_sf"/>
</dbReference>
<dbReference type="Pfam" id="PF01596">
    <property type="entry name" value="Methyltransf_3"/>
    <property type="match status" value="1"/>
</dbReference>
<dbReference type="GO" id="GO:0008757">
    <property type="term" value="F:S-adenosylmethionine-dependent methyltransferase activity"/>
    <property type="evidence" value="ECO:0007669"/>
    <property type="project" value="TreeGrafter"/>
</dbReference>
<dbReference type="GO" id="GO:0032259">
    <property type="term" value="P:methylation"/>
    <property type="evidence" value="ECO:0007669"/>
    <property type="project" value="UniProtKB-KW"/>
</dbReference>
<proteinExistence type="predicted"/>
<dbReference type="PROSITE" id="PS51682">
    <property type="entry name" value="SAM_OMT_I"/>
    <property type="match status" value="1"/>
</dbReference>
<keyword evidence="2 4" id="KW-0808">Transferase</keyword>
<keyword evidence="3" id="KW-0949">S-adenosyl-L-methionine</keyword>
<dbReference type="OrthoDB" id="4774874at2"/>
<dbReference type="Proteomes" id="UP000235703">
    <property type="component" value="Unassembled WGS sequence"/>
</dbReference>
<dbReference type="InterPro" id="IPR050362">
    <property type="entry name" value="Cation-dep_OMT"/>
</dbReference>
<organism evidence="4 5">
    <name type="scientific">Brevibacterium luteolum</name>
    <dbReference type="NCBI Taxonomy" id="199591"/>
    <lineage>
        <taxon>Bacteria</taxon>
        <taxon>Bacillati</taxon>
        <taxon>Actinomycetota</taxon>
        <taxon>Actinomycetes</taxon>
        <taxon>Micrococcales</taxon>
        <taxon>Brevibacteriaceae</taxon>
        <taxon>Brevibacterium</taxon>
    </lineage>
</organism>
<accession>A0A2N6PF98</accession>
<evidence type="ECO:0000256" key="3">
    <source>
        <dbReference type="ARBA" id="ARBA00022691"/>
    </source>
</evidence>
<dbReference type="Gene3D" id="3.40.50.150">
    <property type="entry name" value="Vaccinia Virus protein VP39"/>
    <property type="match status" value="1"/>
</dbReference>
<dbReference type="EMBL" id="PNFZ01000007">
    <property type="protein sequence ID" value="PMB97361.1"/>
    <property type="molecule type" value="Genomic_DNA"/>
</dbReference>
<evidence type="ECO:0000313" key="5">
    <source>
        <dbReference type="Proteomes" id="UP000235703"/>
    </source>
</evidence>
<dbReference type="SUPFAM" id="SSF53335">
    <property type="entry name" value="S-adenosyl-L-methionine-dependent methyltransferases"/>
    <property type="match status" value="1"/>
</dbReference>
<dbReference type="PANTHER" id="PTHR10509:SF85">
    <property type="entry name" value="O-METHYLTRANSFERASE RV1220C-RELATED"/>
    <property type="match status" value="1"/>
</dbReference>
<dbReference type="GO" id="GO:0008171">
    <property type="term" value="F:O-methyltransferase activity"/>
    <property type="evidence" value="ECO:0007669"/>
    <property type="project" value="InterPro"/>
</dbReference>
<sequence>MSRDWAINAQYAERYNPADAVLDAARTIASDYAVTPLSVNTAGLLRLLTQLAKPASALEVGTGTGTGTLAIMRGMPAGGVLTSIDADADKQAVARELLGAARIRPHCVRMIHGRGEDVLARLAPGGYDLVFLDSEPLTYPRLVPLAIERLSADGLLIINQALLGDAVAKPANRAPRTQVMRTVLSDIEARADIERLMIPIDAGLLVLRRLGQ</sequence>
<evidence type="ECO:0000256" key="1">
    <source>
        <dbReference type="ARBA" id="ARBA00022603"/>
    </source>
</evidence>
<dbReference type="InterPro" id="IPR002935">
    <property type="entry name" value="SAM_O-MeTrfase"/>
</dbReference>
<evidence type="ECO:0000256" key="2">
    <source>
        <dbReference type="ARBA" id="ARBA00022679"/>
    </source>
</evidence>